<protein>
    <submittedName>
        <fullName evidence="2">Uncharacterized protein</fullName>
    </submittedName>
</protein>
<dbReference type="EMBL" id="RIBZ01000227">
    <property type="protein sequence ID" value="RNG25022.1"/>
    <property type="molecule type" value="Genomic_DNA"/>
</dbReference>
<dbReference type="AlphaFoldDB" id="A0A3M8W4H3"/>
<dbReference type="RefSeq" id="WP_123100766.1">
    <property type="nucleotide sequence ID" value="NZ_RIBZ01000227.1"/>
</dbReference>
<dbReference type="Proteomes" id="UP000275401">
    <property type="component" value="Unassembled WGS sequence"/>
</dbReference>
<organism evidence="2 3">
    <name type="scientific">Streptomyces botrytidirepellens</name>
    <dbReference type="NCBI Taxonomy" id="2486417"/>
    <lineage>
        <taxon>Bacteria</taxon>
        <taxon>Bacillati</taxon>
        <taxon>Actinomycetota</taxon>
        <taxon>Actinomycetes</taxon>
        <taxon>Kitasatosporales</taxon>
        <taxon>Streptomycetaceae</taxon>
        <taxon>Streptomyces</taxon>
    </lineage>
</organism>
<evidence type="ECO:0000256" key="1">
    <source>
        <dbReference type="SAM" id="MobiDB-lite"/>
    </source>
</evidence>
<feature type="region of interest" description="Disordered" evidence="1">
    <location>
        <begin position="62"/>
        <end position="183"/>
    </location>
</feature>
<name>A0A3M8W4H3_9ACTN</name>
<evidence type="ECO:0000313" key="2">
    <source>
        <dbReference type="EMBL" id="RNG25022.1"/>
    </source>
</evidence>
<gene>
    <name evidence="2" type="ORF">EEJ42_17020</name>
</gene>
<accession>A0A3M8W4H3</accession>
<feature type="compositionally biased region" description="Low complexity" evidence="1">
    <location>
        <begin position="126"/>
        <end position="150"/>
    </location>
</feature>
<feature type="compositionally biased region" description="Polar residues" evidence="1">
    <location>
        <begin position="107"/>
        <end position="122"/>
    </location>
</feature>
<proteinExistence type="predicted"/>
<evidence type="ECO:0000313" key="3">
    <source>
        <dbReference type="Proteomes" id="UP000275401"/>
    </source>
</evidence>
<comment type="caution">
    <text evidence="2">The sequence shown here is derived from an EMBL/GenBank/DDBJ whole genome shotgun (WGS) entry which is preliminary data.</text>
</comment>
<sequence length="183" mass="18611">MSERFTPPIQALPDGDAEVRLVLHLPWDVVSALGQEAGRLAAQMHRPVSLDEAVSHRLRTQAMSAAHAKPPQLERNQPAPTPSPTAQSTTRSPGEQARQAIDKINGSAASANGSHNGTAPSGTGQGASHSAADASGPPPGATAADTPPSDRGILERPARATGPVNGSAHGPGSLNGTATEMPR</sequence>
<feature type="compositionally biased region" description="Polar residues" evidence="1">
    <location>
        <begin position="174"/>
        <end position="183"/>
    </location>
</feature>
<keyword evidence="3" id="KW-1185">Reference proteome</keyword>
<reference evidence="2 3" key="1">
    <citation type="submission" date="2018-11" db="EMBL/GenBank/DDBJ databases">
        <title>The Potential of Streptomyces as Biocontrol Agents against the Tomato grey mould, Botrytis cinerea (Gray mold) Frontiers in Microbiology.</title>
        <authorList>
            <person name="Li D."/>
        </authorList>
    </citation>
    <scope>NUCLEOTIDE SEQUENCE [LARGE SCALE GENOMIC DNA]</scope>
    <source>
        <strain evidence="2 3">NEAU-LD23</strain>
    </source>
</reference>